<gene>
    <name evidence="2" type="ORF">G9H71_08360</name>
</gene>
<dbReference type="InterPro" id="IPR027417">
    <property type="entry name" value="P-loop_NTPase"/>
</dbReference>
<dbReference type="Gene3D" id="3.40.50.300">
    <property type="entry name" value="P-loop containing nucleotide triphosphate hydrolases"/>
    <property type="match status" value="1"/>
</dbReference>
<evidence type="ECO:0000313" key="2">
    <source>
        <dbReference type="EMBL" id="NHC13792.1"/>
    </source>
</evidence>
<dbReference type="Proteomes" id="UP000800981">
    <property type="component" value="Unassembled WGS sequence"/>
</dbReference>
<organism evidence="2 3">
    <name type="scientific">Motilibacter deserti</name>
    <dbReference type="NCBI Taxonomy" id="2714956"/>
    <lineage>
        <taxon>Bacteria</taxon>
        <taxon>Bacillati</taxon>
        <taxon>Actinomycetota</taxon>
        <taxon>Actinomycetes</taxon>
        <taxon>Motilibacterales</taxon>
        <taxon>Motilibacteraceae</taxon>
        <taxon>Motilibacter</taxon>
    </lineage>
</organism>
<dbReference type="EMBL" id="JAANNP010000003">
    <property type="protein sequence ID" value="NHC13792.1"/>
    <property type="molecule type" value="Genomic_DNA"/>
</dbReference>
<protein>
    <recommendedName>
        <fullName evidence="1">Dynamin N-terminal domain-containing protein</fullName>
    </recommendedName>
</protein>
<dbReference type="RefSeq" id="WP_166280695.1">
    <property type="nucleotide sequence ID" value="NZ_JAANNP010000003.1"/>
</dbReference>
<name>A0ABX0GSP2_9ACTN</name>
<feature type="domain" description="Dynamin N-terminal" evidence="1">
    <location>
        <begin position="42"/>
        <end position="159"/>
    </location>
</feature>
<dbReference type="Pfam" id="PF00350">
    <property type="entry name" value="Dynamin_N"/>
    <property type="match status" value="1"/>
</dbReference>
<dbReference type="InterPro" id="IPR045063">
    <property type="entry name" value="Dynamin_N"/>
</dbReference>
<evidence type="ECO:0000259" key="1">
    <source>
        <dbReference type="Pfam" id="PF00350"/>
    </source>
</evidence>
<sequence length="495" mass="53722">MDDPLLDRVAGLLRSGVAIAPEGELKRGLDDALRRLHEPLRVAIAGKVKAGKSTLLNALVGERLAPTDAGECTRIVTWYRHGETYRAVVHPLEGEPSQARFTRDDGALDVDLGGRTPEDVSHLEIWWPSSRLSAMTLLDMPGTASISTHVSARTEKALLSDDGRPAVADAVIYLLRHLHATDMHFLESFHDDEEVGHSTPTTAIGVLSRADEIGACRRDALESAARVARRYEAEPSLRRLCRVVVPVAGLIAQAGATLREDEFQSIARLSELPAEELVDLLLSADRFSTLPNSRGVPEREREQLVARLGIFGVRVSVEYVRAHRAPSASELASALVALSGIDRLRAVLLTQFTERARVLKARSAVLALQAALRAPEWPARQRFQEQIELLVTGAHEFVEVSVIDAARSGVIPLPEEDLMELERLLGAEGMTPAARLGGPRDAPPAELRAIALDSLRRWRRVAARPLAPPDVRTAAGAAARTCEGLITSLDAVPAL</sequence>
<dbReference type="SUPFAM" id="SSF52540">
    <property type="entry name" value="P-loop containing nucleoside triphosphate hydrolases"/>
    <property type="match status" value="1"/>
</dbReference>
<proteinExistence type="predicted"/>
<accession>A0ABX0GSP2</accession>
<evidence type="ECO:0000313" key="3">
    <source>
        <dbReference type="Proteomes" id="UP000800981"/>
    </source>
</evidence>
<keyword evidence="3" id="KW-1185">Reference proteome</keyword>
<comment type="caution">
    <text evidence="2">The sequence shown here is derived from an EMBL/GenBank/DDBJ whole genome shotgun (WGS) entry which is preliminary data.</text>
</comment>
<reference evidence="2 3" key="1">
    <citation type="submission" date="2020-03" db="EMBL/GenBank/DDBJ databases">
        <title>Two novel Motilibacter sp.</title>
        <authorList>
            <person name="Liu S."/>
        </authorList>
    </citation>
    <scope>NUCLEOTIDE SEQUENCE [LARGE SCALE GENOMIC DNA]</scope>
    <source>
        <strain evidence="2 3">E257</strain>
    </source>
</reference>